<dbReference type="HAMAP" id="MF_01867">
    <property type="entry name" value="BshC"/>
    <property type="match status" value="1"/>
</dbReference>
<dbReference type="AlphaFoldDB" id="A0A1C7DQE9"/>
<dbReference type="EC" id="6.-.-.-" evidence="2"/>
<dbReference type="Pfam" id="PF24850">
    <property type="entry name" value="CC_BshC"/>
    <property type="match status" value="1"/>
</dbReference>
<sequence length="539" mass="61228">MKVEERYVEPASKLMSDYINGKPVLRQYFSYDPQLESFEKRLKNLQNHPVDRSKLAGIIRDYMKPEKLSEAAQQNLADFEAGAPVVVTGQQAGILTGPLYTVHKAISVIILARQASEQLQTPVVPVFWIAGEDHDLAEVSHLYREINGRMDKLNIPYAEYGKNSASTANLNKPKTASFLEEYFRSLPETEHSKEIQELAFGLLENSQSFTDFFAALIHYFFQEEGLLYIDAADEAFRKYESPYFVEMIERSANIAKTVTATESSLVEDGYSAVIGAEETAANLFITVKGERLLLEREGQEFVANNGSIRYTKQQLLAIAEKTPELLSNNVVTRPLMQEMVFPVLAFVGGPGEIAYWAALKGAFELFNMELPVIMPRLSLTLVNRKTQRLLNKYELDFSSVVNGRQVSAMKNQLMETIRDQEAEMLLTNLEVELEKTYEQINQQFSSISKGLTPIVEKNLQLHVKQLKFLGNKLQDEIVLQNSIEFGHYAAIENELLPNGGFQERIYSPFTYMNQYGTELVKDLLALPLSYDKNHKIIYF</sequence>
<protein>
    <recommendedName>
        <fullName evidence="2">Putative cysteine ligase BshC</fullName>
        <ecNumber evidence="2">6.-.-.-</ecNumber>
    </recommendedName>
</protein>
<reference evidence="6" key="1">
    <citation type="submission" date="2016-07" db="EMBL/GenBank/DDBJ databases">
        <authorList>
            <person name="See-Too W.S."/>
        </authorList>
    </citation>
    <scope>NUCLEOTIDE SEQUENCE [LARGE SCALE GENOMIC DNA]</scope>
    <source>
        <strain evidence="6">DSM 24743</strain>
    </source>
</reference>
<dbReference type="InterPro" id="IPR055398">
    <property type="entry name" value="Rossmann-like_BshC"/>
</dbReference>
<dbReference type="OrthoDB" id="9765151at2"/>
<evidence type="ECO:0000256" key="1">
    <source>
        <dbReference type="ARBA" id="ARBA00022598"/>
    </source>
</evidence>
<feature type="domain" description="Bacillithiol biosynthesis BshC N-terminal Rossmann-like" evidence="3">
    <location>
        <begin position="1"/>
        <end position="377"/>
    </location>
</feature>
<proteinExistence type="inferred from homology"/>
<dbReference type="PIRSF" id="PIRSF012535">
    <property type="entry name" value="UCP012535"/>
    <property type="match status" value="1"/>
</dbReference>
<keyword evidence="1 2" id="KW-0436">Ligase</keyword>
<dbReference type="Pfam" id="PF10079">
    <property type="entry name" value="Rossmann-like_BshC"/>
    <property type="match status" value="1"/>
</dbReference>
<comment type="similarity">
    <text evidence="2">Belongs to the BshC family.</text>
</comment>
<comment type="function">
    <text evidence="2">Involved in bacillithiol (BSH) biosynthesis. May catalyze the last step of the pathway, the addition of cysteine to glucosamine malate (GlcN-Mal) to generate BSH.</text>
</comment>
<name>A0A1C7DQE9_9BACL</name>
<keyword evidence="6" id="KW-1185">Reference proteome</keyword>
<organism evidence="5 6">
    <name type="scientific">Planococcus halocryophilus</name>
    <dbReference type="NCBI Taxonomy" id="1215089"/>
    <lineage>
        <taxon>Bacteria</taxon>
        <taxon>Bacillati</taxon>
        <taxon>Bacillota</taxon>
        <taxon>Bacilli</taxon>
        <taxon>Bacillales</taxon>
        <taxon>Caryophanaceae</taxon>
        <taxon>Planococcus</taxon>
    </lineage>
</organism>
<dbReference type="STRING" id="1215089.BBI08_07140"/>
<dbReference type="InterPro" id="IPR011199">
    <property type="entry name" value="Bacillithiol_biosynth_BshC"/>
</dbReference>
<dbReference type="KEGG" id="phc:BBI08_07140"/>
<evidence type="ECO:0000256" key="2">
    <source>
        <dbReference type="HAMAP-Rule" id="MF_01867"/>
    </source>
</evidence>
<evidence type="ECO:0000313" key="6">
    <source>
        <dbReference type="Proteomes" id="UP000092687"/>
    </source>
</evidence>
<evidence type="ECO:0000313" key="5">
    <source>
        <dbReference type="EMBL" id="ANU13632.1"/>
    </source>
</evidence>
<dbReference type="NCBIfam" id="TIGR03998">
    <property type="entry name" value="thiol_BshC"/>
    <property type="match status" value="1"/>
</dbReference>
<dbReference type="InterPro" id="IPR055399">
    <property type="entry name" value="CC_BshC"/>
</dbReference>
<feature type="domain" description="Bacillithiol biosynthesis BshC C-terminal coiled-coil" evidence="4">
    <location>
        <begin position="380"/>
        <end position="539"/>
    </location>
</feature>
<reference evidence="6" key="2">
    <citation type="submission" date="2016-10" db="EMBL/GenBank/DDBJ databases">
        <authorList>
            <person name="See-Too W.S."/>
        </authorList>
    </citation>
    <scope>NUCLEOTIDE SEQUENCE [LARGE SCALE GENOMIC DNA]</scope>
    <source>
        <strain evidence="6">DSM 24743</strain>
    </source>
</reference>
<dbReference type="GO" id="GO:0016874">
    <property type="term" value="F:ligase activity"/>
    <property type="evidence" value="ECO:0007669"/>
    <property type="project" value="UniProtKB-UniRule"/>
</dbReference>
<dbReference type="EMBL" id="CP016537">
    <property type="protein sequence ID" value="ANU13632.1"/>
    <property type="molecule type" value="Genomic_DNA"/>
</dbReference>
<evidence type="ECO:0000259" key="4">
    <source>
        <dbReference type="Pfam" id="PF24850"/>
    </source>
</evidence>
<gene>
    <name evidence="2" type="primary">bshC</name>
    <name evidence="5" type="ORF">BBI08_07140</name>
</gene>
<dbReference type="RefSeq" id="WP_008498021.1">
    <property type="nucleotide sequence ID" value="NZ_CP016537.2"/>
</dbReference>
<evidence type="ECO:0000259" key="3">
    <source>
        <dbReference type="Pfam" id="PF10079"/>
    </source>
</evidence>
<dbReference type="Proteomes" id="UP000092687">
    <property type="component" value="Chromosome"/>
</dbReference>
<accession>A0A1C7DQE9</accession>